<dbReference type="GO" id="GO:0005267">
    <property type="term" value="F:potassium channel activity"/>
    <property type="evidence" value="ECO:0007669"/>
    <property type="project" value="UniProtKB-KW"/>
</dbReference>
<evidence type="ECO:0000313" key="16">
    <source>
        <dbReference type="Proteomes" id="UP001608902"/>
    </source>
</evidence>
<dbReference type="Pfam" id="PF07885">
    <property type="entry name" value="Ion_trans_2"/>
    <property type="match status" value="2"/>
</dbReference>
<comment type="subcellular location">
    <subcellularLocation>
        <location evidence="1">Membrane</location>
        <topology evidence="1">Multi-pass membrane protein</topology>
    </subcellularLocation>
</comment>
<evidence type="ECO:0000256" key="6">
    <source>
        <dbReference type="ARBA" id="ARBA00022826"/>
    </source>
</evidence>
<evidence type="ECO:0000256" key="10">
    <source>
        <dbReference type="ARBA" id="ARBA00023136"/>
    </source>
</evidence>
<keyword evidence="11 12" id="KW-0407">Ion channel</keyword>
<feature type="domain" description="Potassium channel" evidence="14">
    <location>
        <begin position="231"/>
        <end position="302"/>
    </location>
</feature>
<evidence type="ECO:0000313" key="15">
    <source>
        <dbReference type="EMBL" id="MFH4973859.1"/>
    </source>
</evidence>
<evidence type="ECO:0000256" key="12">
    <source>
        <dbReference type="RuleBase" id="RU003857"/>
    </source>
</evidence>
<keyword evidence="3 12" id="KW-0813">Transport</keyword>
<dbReference type="Gene3D" id="1.10.287.70">
    <property type="match status" value="1"/>
</dbReference>
<dbReference type="CDD" id="cd13120">
    <property type="entry name" value="BF2867_like_N"/>
    <property type="match status" value="1"/>
</dbReference>
<feature type="domain" description="Potassium channel" evidence="14">
    <location>
        <begin position="133"/>
        <end position="193"/>
    </location>
</feature>
<feature type="transmembrane region" description="Helical" evidence="13">
    <location>
        <begin position="45"/>
        <end position="69"/>
    </location>
</feature>
<accession>A0ABD6E2D5</accession>
<evidence type="ECO:0000259" key="14">
    <source>
        <dbReference type="Pfam" id="PF07885"/>
    </source>
</evidence>
<evidence type="ECO:0000256" key="13">
    <source>
        <dbReference type="SAM" id="Phobius"/>
    </source>
</evidence>
<keyword evidence="4" id="KW-0633">Potassium transport</keyword>
<comment type="caution">
    <text evidence="15">The sequence shown here is derived from an EMBL/GenBank/DDBJ whole genome shotgun (WGS) entry which is preliminary data.</text>
</comment>
<keyword evidence="10 13" id="KW-0472">Membrane</keyword>
<feature type="transmembrane region" description="Helical" evidence="13">
    <location>
        <begin position="254"/>
        <end position="271"/>
    </location>
</feature>
<evidence type="ECO:0000256" key="5">
    <source>
        <dbReference type="ARBA" id="ARBA00022692"/>
    </source>
</evidence>
<dbReference type="GO" id="GO:0016020">
    <property type="term" value="C:membrane"/>
    <property type="evidence" value="ECO:0007669"/>
    <property type="project" value="UniProtKB-SubCell"/>
</dbReference>
<keyword evidence="16" id="KW-1185">Reference proteome</keyword>
<dbReference type="PANTHER" id="PTHR11003:SF98">
    <property type="entry name" value="POTASSIUM CHANNEL DOMAIN-CONTAINING PROTEIN"/>
    <property type="match status" value="1"/>
</dbReference>
<dbReference type="InterPro" id="IPR003092">
    <property type="entry name" value="2pore_dom_K_chnl_TASK"/>
</dbReference>
<keyword evidence="6" id="KW-0631">Potassium channel</keyword>
<reference evidence="15 16" key="1">
    <citation type="submission" date="2024-08" db="EMBL/GenBank/DDBJ databases">
        <title>Gnathostoma spinigerum genome.</title>
        <authorList>
            <person name="Gonzalez-Bertolin B."/>
            <person name="Monzon S."/>
            <person name="Zaballos A."/>
            <person name="Jimenez P."/>
            <person name="Dekumyoy P."/>
            <person name="Varona S."/>
            <person name="Cuesta I."/>
            <person name="Sumanam S."/>
            <person name="Adisakwattana P."/>
            <person name="Gasser R.B."/>
            <person name="Hernandez-Gonzalez A."/>
            <person name="Young N.D."/>
            <person name="Perteguer M.J."/>
        </authorList>
    </citation>
    <scope>NUCLEOTIDE SEQUENCE [LARGE SCALE GENOMIC DNA]</scope>
    <source>
        <strain evidence="15">AL3</strain>
        <tissue evidence="15">Liver</tissue>
    </source>
</reference>
<feature type="transmembrane region" description="Helical" evidence="13">
    <location>
        <begin position="223"/>
        <end position="242"/>
    </location>
</feature>
<dbReference type="InterPro" id="IPR003280">
    <property type="entry name" value="2pore_dom_K_chnl"/>
</dbReference>
<evidence type="ECO:0000256" key="8">
    <source>
        <dbReference type="ARBA" id="ARBA00022989"/>
    </source>
</evidence>
<feature type="transmembrane region" description="Helical" evidence="13">
    <location>
        <begin position="139"/>
        <end position="157"/>
    </location>
</feature>
<evidence type="ECO:0000256" key="7">
    <source>
        <dbReference type="ARBA" id="ARBA00022958"/>
    </source>
</evidence>
<evidence type="ECO:0000256" key="2">
    <source>
        <dbReference type="ARBA" id="ARBA00006666"/>
    </source>
</evidence>
<feature type="transmembrane region" description="Helical" evidence="13">
    <location>
        <begin position="277"/>
        <end position="304"/>
    </location>
</feature>
<keyword evidence="9 12" id="KW-0406">Ion transport</keyword>
<proteinExistence type="inferred from homology"/>
<name>A0ABD6E2D5_9BILA</name>
<keyword evidence="5 12" id="KW-0812">Transmembrane</keyword>
<dbReference type="Proteomes" id="UP001608902">
    <property type="component" value="Unassembled WGS sequence"/>
</dbReference>
<gene>
    <name evidence="15" type="ORF">AB6A40_000568</name>
</gene>
<dbReference type="InterPro" id="IPR013099">
    <property type="entry name" value="K_chnl_dom"/>
</dbReference>
<evidence type="ECO:0000256" key="4">
    <source>
        <dbReference type="ARBA" id="ARBA00022538"/>
    </source>
</evidence>
<evidence type="ECO:0000256" key="9">
    <source>
        <dbReference type="ARBA" id="ARBA00023065"/>
    </source>
</evidence>
<keyword evidence="8 13" id="KW-1133">Transmembrane helix</keyword>
<dbReference type="EMBL" id="JBGFUD010000165">
    <property type="protein sequence ID" value="MFH4973859.1"/>
    <property type="molecule type" value="Genomic_DNA"/>
</dbReference>
<comment type="similarity">
    <text evidence="2 12">Belongs to the two pore domain potassium channel (TC 1.A.1.8) family.</text>
</comment>
<evidence type="ECO:0000256" key="1">
    <source>
        <dbReference type="ARBA" id="ARBA00004141"/>
    </source>
</evidence>
<feature type="transmembrane region" description="Helical" evidence="13">
    <location>
        <begin position="169"/>
        <end position="187"/>
    </location>
</feature>
<dbReference type="AlphaFoldDB" id="A0ABD6E2D5"/>
<dbReference type="SUPFAM" id="SSF81324">
    <property type="entry name" value="Voltage-gated potassium channels"/>
    <property type="match status" value="2"/>
</dbReference>
<organism evidence="15 16">
    <name type="scientific">Gnathostoma spinigerum</name>
    <dbReference type="NCBI Taxonomy" id="75299"/>
    <lineage>
        <taxon>Eukaryota</taxon>
        <taxon>Metazoa</taxon>
        <taxon>Ecdysozoa</taxon>
        <taxon>Nematoda</taxon>
        <taxon>Chromadorea</taxon>
        <taxon>Rhabditida</taxon>
        <taxon>Spirurina</taxon>
        <taxon>Gnathostomatomorpha</taxon>
        <taxon>Gnathostomatoidea</taxon>
        <taxon>Gnathostomatidae</taxon>
        <taxon>Gnathostoma</taxon>
    </lineage>
</organism>
<evidence type="ECO:0000256" key="11">
    <source>
        <dbReference type="ARBA" id="ARBA00023303"/>
    </source>
</evidence>
<protein>
    <recommendedName>
        <fullName evidence="14">Potassium channel domain-containing protein</fullName>
    </recommendedName>
</protein>
<dbReference type="PRINTS" id="PR01095">
    <property type="entry name" value="TASKCHANNEL"/>
</dbReference>
<keyword evidence="7" id="KW-0630">Potassium</keyword>
<evidence type="ECO:0000256" key="3">
    <source>
        <dbReference type="ARBA" id="ARBA00022448"/>
    </source>
</evidence>
<dbReference type="PRINTS" id="PR01333">
    <property type="entry name" value="2POREKCHANEL"/>
</dbReference>
<dbReference type="PANTHER" id="PTHR11003">
    <property type="entry name" value="POTASSIUM CHANNEL, SUBFAMILY K"/>
    <property type="match status" value="1"/>
</dbReference>
<sequence length="401" mass="45701">MSGRMSQANGVRDNFLSILPESQTLCSDLLPKFEKNTWKRSLRIWLPHVGLVLFSLFYILIGACIFYLIESHEERSMRQKAEVELNTARRQLLNAVWNEDRMNRSAWEANVGVYVENATRIVIGWYNRRYTTDQTVNTWTYPTAIFFAISMITTIGYGNLVPSTTEGQVICIIYGIFGIPLMLITLADAGKFIGDGLRYFKQRGRILGLSSQVDAFFGRSRPLPVSLLLLLMIAYMVVGAILLHSYENWSFIEAFYWAFISMSSIGFGDIVPERREMYPITIAYILVGLALASMCIDTSAAYYIRKIHFFGRKMKSAQATVTDLIKLSMFLKKRYRLSDKEMNEMSLESALKHMLAACEAYEPEDINHIFYIDHPLGSSHQTNNVDALNLQVIDDGPVDCV</sequence>